<evidence type="ECO:0000313" key="8">
    <source>
        <dbReference type="EMBL" id="MCG2626889.1"/>
    </source>
</evidence>
<dbReference type="AlphaFoldDB" id="A0A9X1R9W0"/>
<comment type="similarity">
    <text evidence="5">Belongs to the Omp25/RopB family.</text>
</comment>
<evidence type="ECO:0000256" key="6">
    <source>
        <dbReference type="SAM" id="SignalP"/>
    </source>
</evidence>
<keyword evidence="3" id="KW-0472">Membrane</keyword>
<evidence type="ECO:0000256" key="3">
    <source>
        <dbReference type="ARBA" id="ARBA00023136"/>
    </source>
</evidence>
<evidence type="ECO:0000259" key="7">
    <source>
        <dbReference type="Pfam" id="PF13505"/>
    </source>
</evidence>
<feature type="chain" id="PRO_5040845699" evidence="6">
    <location>
        <begin position="24"/>
        <end position="309"/>
    </location>
</feature>
<evidence type="ECO:0000256" key="2">
    <source>
        <dbReference type="ARBA" id="ARBA00022729"/>
    </source>
</evidence>
<dbReference type="InterPro" id="IPR011250">
    <property type="entry name" value="OMP/PagP_B-barrel"/>
</dbReference>
<sequence length="309" mass="31637">MKAALKSAIASSMIIASVGSTYAADMAVKAPPLPPPVVVSWTGCYIGGDVGWYHAHQNGDTSAFPSPGFGAPAINGAGIAGYGVLPTSHGLSRDSVLGGGYGGCNWQQNKWVFGFEGDITWTDNKTGSDAQTVVGSFTGQPANFPPLGTNMQLNSSTQWLASLRGRVGMVVGAGDNVLLYGTGGVAFTDTKYSAVFTPSTNPAGLFGFGCPGAAATTCFGTSAVAFSRNQVGWVAGAGVEWRVAPQWLVRVEYLHYGFDGASGIVPAVLANGAAACAGCGWRANWGNLDIDSVRVGAAYQFGGPVVAKY</sequence>
<organism evidence="8 9">
    <name type="scientific">Bradyrhizobium zhengyangense</name>
    <dbReference type="NCBI Taxonomy" id="2911009"/>
    <lineage>
        <taxon>Bacteria</taxon>
        <taxon>Pseudomonadati</taxon>
        <taxon>Pseudomonadota</taxon>
        <taxon>Alphaproteobacteria</taxon>
        <taxon>Hyphomicrobiales</taxon>
        <taxon>Nitrobacteraceae</taxon>
        <taxon>Bradyrhizobium</taxon>
    </lineage>
</organism>
<dbReference type="GO" id="GO:0009279">
    <property type="term" value="C:cell outer membrane"/>
    <property type="evidence" value="ECO:0007669"/>
    <property type="project" value="UniProtKB-SubCell"/>
</dbReference>
<gene>
    <name evidence="8" type="ORF">L6654_09660</name>
</gene>
<keyword evidence="4" id="KW-0998">Cell outer membrane</keyword>
<dbReference type="InterPro" id="IPR027385">
    <property type="entry name" value="Beta-barrel_OMP"/>
</dbReference>
<evidence type="ECO:0000256" key="1">
    <source>
        <dbReference type="ARBA" id="ARBA00004442"/>
    </source>
</evidence>
<evidence type="ECO:0000256" key="5">
    <source>
        <dbReference type="ARBA" id="ARBA00038306"/>
    </source>
</evidence>
<dbReference type="Pfam" id="PF13505">
    <property type="entry name" value="OMP_b-brl"/>
    <property type="match status" value="1"/>
</dbReference>
<dbReference type="EMBL" id="JAKLTY010000005">
    <property type="protein sequence ID" value="MCG2626889.1"/>
    <property type="molecule type" value="Genomic_DNA"/>
</dbReference>
<dbReference type="PANTHER" id="PTHR34001">
    <property type="entry name" value="BLL7405 PROTEIN"/>
    <property type="match status" value="1"/>
</dbReference>
<name>A0A9X1R9W0_9BRAD</name>
<dbReference type="Gene3D" id="2.40.160.20">
    <property type="match status" value="1"/>
</dbReference>
<dbReference type="PANTHER" id="PTHR34001:SF3">
    <property type="entry name" value="BLL7405 PROTEIN"/>
    <property type="match status" value="1"/>
</dbReference>
<dbReference type="Proteomes" id="UP001139054">
    <property type="component" value="Unassembled WGS sequence"/>
</dbReference>
<reference evidence="8" key="1">
    <citation type="submission" date="2022-01" db="EMBL/GenBank/DDBJ databases">
        <title>Genome sequnece data of strain Bradyrhizobium sp. nov.</title>
        <authorList>
            <person name="Zhang J."/>
        </authorList>
    </citation>
    <scope>NUCLEOTIDE SEQUENCE</scope>
    <source>
        <strain evidence="8">WYCCWR 13023</strain>
    </source>
</reference>
<comment type="subcellular location">
    <subcellularLocation>
        <location evidence="1">Cell outer membrane</location>
    </subcellularLocation>
</comment>
<protein>
    <submittedName>
        <fullName evidence="8">Outer membrane beta-barrel protein</fullName>
    </submittedName>
</protein>
<dbReference type="SUPFAM" id="SSF56925">
    <property type="entry name" value="OMPA-like"/>
    <property type="match status" value="1"/>
</dbReference>
<feature type="domain" description="Outer membrane protein beta-barrel" evidence="7">
    <location>
        <begin position="38"/>
        <end position="301"/>
    </location>
</feature>
<feature type="signal peptide" evidence="6">
    <location>
        <begin position="1"/>
        <end position="23"/>
    </location>
</feature>
<keyword evidence="2 6" id="KW-0732">Signal</keyword>
<evidence type="ECO:0000313" key="9">
    <source>
        <dbReference type="Proteomes" id="UP001139054"/>
    </source>
</evidence>
<evidence type="ECO:0000256" key="4">
    <source>
        <dbReference type="ARBA" id="ARBA00023237"/>
    </source>
</evidence>
<comment type="caution">
    <text evidence="8">The sequence shown here is derived from an EMBL/GenBank/DDBJ whole genome shotgun (WGS) entry which is preliminary data.</text>
</comment>
<proteinExistence type="inferred from homology"/>
<accession>A0A9X1R9W0</accession>
<dbReference type="RefSeq" id="WP_237858629.1">
    <property type="nucleotide sequence ID" value="NZ_JAKLTY010000005.1"/>
</dbReference>
<dbReference type="InterPro" id="IPR051692">
    <property type="entry name" value="OMP-like"/>
</dbReference>